<organism evidence="2 3">
    <name type="scientific">Chitinophaga pinensis (strain ATCC 43595 / DSM 2588 / LMG 13176 / NBRC 15968 / NCIMB 11800 / UQM 2034)</name>
    <dbReference type="NCBI Taxonomy" id="485918"/>
    <lineage>
        <taxon>Bacteria</taxon>
        <taxon>Pseudomonadati</taxon>
        <taxon>Bacteroidota</taxon>
        <taxon>Chitinophagia</taxon>
        <taxon>Chitinophagales</taxon>
        <taxon>Chitinophagaceae</taxon>
        <taxon>Chitinophaga</taxon>
    </lineage>
</organism>
<name>A0A979GWV6_CHIPD</name>
<dbReference type="Pfam" id="PF12385">
    <property type="entry name" value="Peptidase_C70"/>
    <property type="match status" value="1"/>
</dbReference>
<dbReference type="OrthoDB" id="4312432at2"/>
<reference evidence="3" key="1">
    <citation type="submission" date="2009-08" db="EMBL/GenBank/DDBJ databases">
        <title>The complete genome of Chitinophaga pinensis DSM 2588.</title>
        <authorList>
            <consortium name="US DOE Joint Genome Institute (JGI-PGF)"/>
            <person name="Lucas S."/>
            <person name="Copeland A."/>
            <person name="Lapidus A."/>
            <person name="Glavina del Rio T."/>
            <person name="Dalin E."/>
            <person name="Tice H."/>
            <person name="Bruce D."/>
            <person name="Goodwin L."/>
            <person name="Pitluck S."/>
            <person name="Kyrpides N."/>
            <person name="Mavromatis K."/>
            <person name="Ivanova N."/>
            <person name="Mikhailova N."/>
            <person name="Sims D."/>
            <person name="Meinche L."/>
            <person name="Brettin T."/>
            <person name="Detter J.C."/>
            <person name="Han C."/>
            <person name="Larimer F."/>
            <person name="Land M."/>
            <person name="Hauser L."/>
            <person name="Markowitz V."/>
            <person name="Cheng J.-F."/>
            <person name="Hugenholtz P."/>
            <person name="Woyke T."/>
            <person name="Wu D."/>
            <person name="Spring S."/>
            <person name="Klenk H.-P."/>
            <person name="Eisen J.A."/>
        </authorList>
    </citation>
    <scope>NUCLEOTIDE SEQUENCE [LARGE SCALE GENOMIC DNA]</scope>
    <source>
        <strain evidence="3">ATCC 43595 / DSM 2588 / LMG 13176 / NBRC 15968 / NCIMB 11800 / UQM 2034</strain>
    </source>
</reference>
<feature type="compositionally biased region" description="Basic and acidic residues" evidence="1">
    <location>
        <begin position="1467"/>
        <end position="1478"/>
    </location>
</feature>
<dbReference type="Proteomes" id="UP000002215">
    <property type="component" value="Chromosome"/>
</dbReference>
<sequence length="2030" mass="224895">MLTLQKTFRYAADPSKLPLSSVPVTIGYPVYQISKSMPPGTTFEIYIREAVDSNSISFQQQLTAKEYFSPLPEGSMFSNNYDLLFQYFNFHFNSGLSANVTLEQISSPFQVQFAGGSQTSTVDGLYFLKDLLPLQRSARLARTAPAADGNAELYIRKNLYMVNKTGYLSMIEHIGVRELDPGGFFLLYVINQLIDLSGKSPVLKATIDDTIKQRIGAILNSFSYENTEEITNYVIDNFNLLIDFPMDMPEIQSLEIGGDFEIVPADGTDTGFTDLLLFDLSVEYAVRESDTVSMVQIQHFDWMAHKGDFKDGKIKFSFTRDNPLLQSAIDGNILIKVKNFDKAVIWSRQYKPEDPALAKLAISVPLQRPNVITAGDKSGTKDDNKRLRGQLVELTKQCPLKGAKVLIQAKKDADSLWQIVGAAEADSAGNFSMPYPYGVFTAAQALVSLTPDSPVDIAVNPQSQTNQSISQDFLYLLLKDVVCEDDHAHGDDDCECHSVKKSGRLPGQEDLINSDQYSQDIGGSCVNLSTPNRTLREYNYSAIVRTSDPDVANYTLRKLLNGKYELAGDNKKISRAGVDLDNPIRWQDAPDAKENLSFYQAVTVATGHILHYKSEFKADGYSMGDLLYSLALAPGQKKQIVIIDAEHSLTGAETQSLAQGESLAASLLNERSISDQLGGNISEAMSGRSSASTSGVSAGLGAAVSYGGMIGASLGVAGGYSNSNSSASQNSSRNISQFFGERLRQSIMQNAESYRQLNASVVTSVREGQTYGATADVVANHNHCHALTMMYFEVLRHFAIYQELASVEECVFVPLLMTNFTPENIRKWADVLAKHLKPMPSSTYLRPALYLGRPQHPLLKAFDANERILTNYQHVDYPTGSYDKDQIRFVKGEVNARVNLERPKTKYDRIKSLPVITKTVTKEVTDARSVAKSAVLGVLTGGLSLLLGSDGTRTETEEVMGKERIFDGFMHLDANYEYVAPARCIRVNNFRDFTIKLPWGNITIAPIDFFQGAQVDKKLWDAYASILGYTDTLDMLEYYFKGRLISEWDEIYYNDIAPVVFERITDAIRFEGITTDMSTTARYKGGERVMRVNFNGTTSKRRVDFGDTLKMFCNSPAAKSLKGLVTLNVENVRISYSTDHFNGYLYSGNVGDDILDDTFLYIPENADEKKDPRKEDQFLVQKLLDHLNSNLEHYNKALWYNLDTDRRFMLLDGFNIQIFNEFGIPTGFRSLASVVKNELVGIVGNSLVLPVAPGYKVSQSFITEQTDEGVEQEVTLFDHYQPLTPVPPYRVSVPTRGVFMEAVQGACDACEKVKENSSQDWDKFQTEQPTPIGTITPVTPVVTDWKAAFKDFATPIVNIQNAPATPEPGAGLAGLSELMGKAGIFKDITGLDANQQNAIKTYLSNQENAKAFAEMAKTMAMQSHNSDNSSKIMDTLKAAKDSGAISNDDYGKLVKEHLQQVIDGGATKKAEMEKDKSAAKPSLTDAAVKAADQGKDVKAQKTDPEGNVESVEITSGASKTVLAEVDGTIPKLKQPNSMACWATVATMMVSWKMKQSMSIENVMMLAGDEYLEKFNTNKGLKAAEKEAFLTQLNMVGEGPASYPIQQYVNWIKTYGPLWITIDSSVAEGPFSPHARILYKIEGTGTDKGTNFVFIDPATGTEKTETFYDFLAAYEQMVTDNPSSRLFTQIVHFKDEADAGEGYQIQDPLHMNSPVHEKITMAALVNSTAKQPANTKVGVGGDHKANEIFRGIFWNDDPANLLFEDSKYSSWTVATGLVWLMKFKAAEGASKTDLKNIIGRSHFWDLQFLHGMGTKKGEDPKDTQAKILLWVETMYKLSIEEGIKDEDQLKAIPVTSKFGNNTYRISSFFTSDTSPKDTDTVTKLLSNDSNSIFLDNSRRALGSIMHLIQDSFAKGHTKRKLKNPGDLKPGKTDEFVDGKWGDYGEIENFHCYAGQDHSAHDKYDDYDADLLNVSSLETFNGLIGARNSVNYCIKLVDFWKARVPYNNGPKAMFENEIFKLAANATPSDTNV</sequence>
<evidence type="ECO:0000256" key="1">
    <source>
        <dbReference type="SAM" id="MobiDB-lite"/>
    </source>
</evidence>
<dbReference type="InterPro" id="IPR022118">
    <property type="entry name" value="Peptidase_C70_AvrRpt2"/>
</dbReference>
<dbReference type="RefSeq" id="WP_012792154.1">
    <property type="nucleotide sequence ID" value="NC_013132.1"/>
</dbReference>
<evidence type="ECO:0000313" key="2">
    <source>
        <dbReference type="EMBL" id="ACU61986.1"/>
    </source>
</evidence>
<accession>A0A979GWV6</accession>
<proteinExistence type="predicted"/>
<evidence type="ECO:0008006" key="4">
    <source>
        <dbReference type="Google" id="ProtNLM"/>
    </source>
</evidence>
<evidence type="ECO:0000313" key="3">
    <source>
        <dbReference type="Proteomes" id="UP000002215"/>
    </source>
</evidence>
<gene>
    <name evidence="2" type="ordered locus">Cpin_4544</name>
</gene>
<reference evidence="2 3" key="2">
    <citation type="journal article" date="2010" name="Stand. Genomic Sci.">
        <title>Complete genome sequence of Chitinophaga pinensis type strain (UQM 2034).</title>
        <authorList>
            <person name="Glavina Del Rio T."/>
            <person name="Abt B."/>
            <person name="Spring S."/>
            <person name="Lapidus A."/>
            <person name="Nolan M."/>
            <person name="Tice H."/>
            <person name="Copeland A."/>
            <person name="Cheng J.F."/>
            <person name="Chen F."/>
            <person name="Bruce D."/>
            <person name="Goodwin L."/>
            <person name="Pitluck S."/>
            <person name="Ivanova N."/>
            <person name="Mavromatis K."/>
            <person name="Mikhailova N."/>
            <person name="Pati A."/>
            <person name="Chen A."/>
            <person name="Palaniappan K."/>
            <person name="Land M."/>
            <person name="Hauser L."/>
            <person name="Chang Y.J."/>
            <person name="Jeffries C.D."/>
            <person name="Chain P."/>
            <person name="Saunders E."/>
            <person name="Detter J.C."/>
            <person name="Brettin T."/>
            <person name="Rohde M."/>
            <person name="Goker M."/>
            <person name="Bristow J."/>
            <person name="Eisen J.A."/>
            <person name="Markowitz V."/>
            <person name="Hugenholtz P."/>
            <person name="Kyrpides N.C."/>
            <person name="Klenk H.P."/>
            <person name="Lucas S."/>
        </authorList>
    </citation>
    <scope>NUCLEOTIDE SEQUENCE [LARGE SCALE GENOMIC DNA]</scope>
    <source>
        <strain evidence="3">ATCC 43595 / DSM 2588 / LMG 13176 / NBRC 15968 / NCIMB 11800 / UQM 2034</strain>
    </source>
</reference>
<protein>
    <recommendedName>
        <fullName evidence="4">Papain like cysteine protease AvrRpt2</fullName>
    </recommendedName>
</protein>
<dbReference type="EMBL" id="CP001699">
    <property type="protein sequence ID" value="ACU61986.1"/>
    <property type="molecule type" value="Genomic_DNA"/>
</dbReference>
<dbReference type="KEGG" id="cpi:Cpin_4544"/>
<feature type="region of interest" description="Disordered" evidence="1">
    <location>
        <begin position="1467"/>
        <end position="1486"/>
    </location>
</feature>